<evidence type="ECO:0000313" key="2">
    <source>
        <dbReference type="Proteomes" id="UP001164539"/>
    </source>
</evidence>
<reference evidence="1 2" key="1">
    <citation type="journal article" date="2023" name="Science">
        <title>Complex scaffold remodeling in plant triterpene biosynthesis.</title>
        <authorList>
            <person name="De La Pena R."/>
            <person name="Hodgson H."/>
            <person name="Liu J.C."/>
            <person name="Stephenson M.J."/>
            <person name="Martin A.C."/>
            <person name="Owen C."/>
            <person name="Harkess A."/>
            <person name="Leebens-Mack J."/>
            <person name="Jimenez L.E."/>
            <person name="Osbourn A."/>
            <person name="Sattely E.S."/>
        </authorList>
    </citation>
    <scope>NUCLEOTIDE SEQUENCE [LARGE SCALE GENOMIC DNA]</scope>
    <source>
        <strain evidence="2">cv. JPN11</strain>
        <tissue evidence="1">Leaf</tissue>
    </source>
</reference>
<organism evidence="1 2">
    <name type="scientific">Melia azedarach</name>
    <name type="common">Chinaberry tree</name>
    <dbReference type="NCBI Taxonomy" id="155640"/>
    <lineage>
        <taxon>Eukaryota</taxon>
        <taxon>Viridiplantae</taxon>
        <taxon>Streptophyta</taxon>
        <taxon>Embryophyta</taxon>
        <taxon>Tracheophyta</taxon>
        <taxon>Spermatophyta</taxon>
        <taxon>Magnoliopsida</taxon>
        <taxon>eudicotyledons</taxon>
        <taxon>Gunneridae</taxon>
        <taxon>Pentapetalae</taxon>
        <taxon>rosids</taxon>
        <taxon>malvids</taxon>
        <taxon>Sapindales</taxon>
        <taxon>Meliaceae</taxon>
        <taxon>Melia</taxon>
    </lineage>
</organism>
<dbReference type="EMBL" id="CM051406">
    <property type="protein sequence ID" value="KAJ4703299.1"/>
    <property type="molecule type" value="Genomic_DNA"/>
</dbReference>
<proteinExistence type="predicted"/>
<sequence>MAFSSRAMSAYSHISIIPEKISRNTAPNKIEVTSLPTINQKGSISHDNTLVSVPSKHFTCPDEIHVERSRKLKALRHVFSQIGEDSFAGLALTDAVQRLGIDYHFQDEIEEILQRQCMISSTYGGHLNELHEVALRFRLLRQEGQYVSADIFNNFRNKEGKFGQNVRVNINGLMSLYEASHLAIGGEDVLDEAQDFSSKLLNERMRDVDHYQALAIENTLRHPYHKSLSRFMAKDVFLDNFQGENVGTLRVLKELAQMDFKMVQSLHQKEIRQVSKWWKDIGLAKKLVFARDQPLKWYLWSMACLTDPSLSDQRVEITKPISLIYIIDDIFDVHGTLDELTLFTETINRWDLAAMDQLPEYMKICFKALDDITNEISYNIYKKHGYNPVQSLRKAWKSLCNAFLVEAKWFASGHLPKAEEYLKNGIVSSGVHVVLVHIFFLLGQCITRESVQIIDNNPAIVSSTATILRLWDDLGSAKDENQEGKDGSYIHYYMKEHRDDSSAEDAKTNAMNKISEAWKQLNKECLCPSPFSATFKRASLNLARMVPLMYSYDDNQRLPSLEVYIKSLLFDNIPTRGVY</sequence>
<accession>A0ACC1WWA2</accession>
<gene>
    <name evidence="1" type="ORF">OWV82_023225</name>
</gene>
<protein>
    <submittedName>
        <fullName evidence="1">Linalool synthase</fullName>
    </submittedName>
</protein>
<name>A0ACC1WWA2_MELAZ</name>
<comment type="caution">
    <text evidence="1">The sequence shown here is derived from an EMBL/GenBank/DDBJ whole genome shotgun (WGS) entry which is preliminary data.</text>
</comment>
<keyword evidence="2" id="KW-1185">Reference proteome</keyword>
<dbReference type="Proteomes" id="UP001164539">
    <property type="component" value="Chromosome 13"/>
</dbReference>
<evidence type="ECO:0000313" key="1">
    <source>
        <dbReference type="EMBL" id="KAJ4703299.1"/>
    </source>
</evidence>